<dbReference type="OrthoDB" id="4096847at2759"/>
<gene>
    <name evidence="2" type="ORF">BRENAR_LOCUS1128</name>
</gene>
<keyword evidence="3" id="KW-1185">Reference proteome</keyword>
<dbReference type="AlphaFoldDB" id="A0A448YHT9"/>
<feature type="compositionally biased region" description="Polar residues" evidence="1">
    <location>
        <begin position="315"/>
        <end position="328"/>
    </location>
</feature>
<name>A0A448YHT9_BRENA</name>
<evidence type="ECO:0000256" key="1">
    <source>
        <dbReference type="SAM" id="MobiDB-lite"/>
    </source>
</evidence>
<proteinExistence type="predicted"/>
<feature type="compositionally biased region" description="Polar residues" evidence="1">
    <location>
        <begin position="18"/>
        <end position="36"/>
    </location>
</feature>
<dbReference type="Proteomes" id="UP000290900">
    <property type="component" value="Unassembled WGS sequence"/>
</dbReference>
<feature type="region of interest" description="Disordered" evidence="1">
    <location>
        <begin position="309"/>
        <end position="345"/>
    </location>
</feature>
<dbReference type="EMBL" id="CAACVR010000004">
    <property type="protein sequence ID" value="VEU20393.1"/>
    <property type="molecule type" value="Genomic_DNA"/>
</dbReference>
<feature type="compositionally biased region" description="Polar residues" evidence="1">
    <location>
        <begin position="97"/>
        <end position="118"/>
    </location>
</feature>
<accession>A0A448YHT9</accession>
<dbReference type="STRING" id="13370.A0A448YHT9"/>
<feature type="region of interest" description="Disordered" evidence="1">
    <location>
        <begin position="1"/>
        <end position="118"/>
    </location>
</feature>
<feature type="region of interest" description="Disordered" evidence="1">
    <location>
        <begin position="789"/>
        <end position="826"/>
    </location>
</feature>
<sequence>MTMSGTTSSSDPFKPKLRSQSINGLFEQLSNSVNSDTSRRADSSVSNIRSTDFERGVKTLSLSRKSNCTNPAVPGSQGEQPSTSNVWNTRAKKDDSSSTNTADTFKSSDSANEALSSTPIQASVSADLSTKRPVTAPAPAVSASDTFDTSKFYEMLGPKGSPSLPSWSIGYDSVSSSPSSVSTPQTLSGSAFLHPSSRIGRNSVHSATATSGNTWTLSEPVEGITTSSSTSSSTFAWKLTRFGSQSGSRAVDDMVLVDRKVKVNTRANTTSSTPSLSTQKRLSQAAVQPTALASSASLTSSPVLWATVPPPSIEDTPTSGIQSRTSRFFPSPMTENRAGFPSGSTSINFDDDENDVSRANSVNGAFTPAKNVAHDLAARSNSATGYSASSSPLNFGFYPSGSANSTSMPAGQPFAESLFEGFSLGSSIHSVQQPVTNVLDGPRDVSNDNSLFLGSPSPSPMKPRTSTGTRNMTQTLAKRVAVRSEAESRIPSVSEEELRSFIAEREHPGSFQARSVEEPDIDEEQLDSDLDYQFSLPKVKLQPTEDVGPAHSRVIKYIRTIITRQPTQYMIYIASLPYDTPSSQCHNLVRQAFKNYGEITHLVKDEHSKSSKVSPENDLFIRFRIVVKLFNEQKLPYKSHRFFNEVTGRDSKMLLFFDCSSSSPTGHLDQGNGYGGGYSKQDVSSYPEGFASTFHRRGANNFMFVRELQSKMIINKVRLNSNVSIESAEFRVSLPIEELNLGLSHDASWEGPEKPGVSKAVLRSTGDDFRRFKRSYIVSIDVRELENKPVFHASGKPPSTDDTTGKRYYYGRSAANRSYNSRRNGQ</sequence>
<feature type="compositionally biased region" description="Polar residues" evidence="1">
    <location>
        <begin position="1"/>
        <end position="11"/>
    </location>
</feature>
<feature type="compositionally biased region" description="Low complexity" evidence="1">
    <location>
        <begin position="812"/>
        <end position="826"/>
    </location>
</feature>
<protein>
    <submittedName>
        <fullName evidence="2">DEKNAAC101356</fullName>
    </submittedName>
</protein>
<dbReference type="InParanoid" id="A0A448YHT9"/>
<organism evidence="2 3">
    <name type="scientific">Brettanomyces naardenensis</name>
    <name type="common">Yeast</name>
    <dbReference type="NCBI Taxonomy" id="13370"/>
    <lineage>
        <taxon>Eukaryota</taxon>
        <taxon>Fungi</taxon>
        <taxon>Dikarya</taxon>
        <taxon>Ascomycota</taxon>
        <taxon>Saccharomycotina</taxon>
        <taxon>Pichiomycetes</taxon>
        <taxon>Pichiales</taxon>
        <taxon>Pichiaceae</taxon>
        <taxon>Brettanomyces</taxon>
    </lineage>
</organism>
<evidence type="ECO:0000313" key="2">
    <source>
        <dbReference type="EMBL" id="VEU20393.1"/>
    </source>
</evidence>
<evidence type="ECO:0000313" key="3">
    <source>
        <dbReference type="Proteomes" id="UP000290900"/>
    </source>
</evidence>
<feature type="region of interest" description="Disordered" evidence="1">
    <location>
        <begin position="448"/>
        <end position="469"/>
    </location>
</feature>
<reference evidence="2 3" key="1">
    <citation type="submission" date="2018-12" db="EMBL/GenBank/DDBJ databases">
        <authorList>
            <person name="Tiukova I."/>
            <person name="Dainat J."/>
        </authorList>
    </citation>
    <scope>NUCLEOTIDE SEQUENCE [LARGE SCALE GENOMIC DNA]</scope>
</reference>
<feature type="compositionally biased region" description="Polar residues" evidence="1">
    <location>
        <begin position="60"/>
        <end position="70"/>
    </location>
</feature>
<feature type="compositionally biased region" description="Polar residues" evidence="1">
    <location>
        <begin position="77"/>
        <end position="88"/>
    </location>
</feature>